<accession>A0A814LBB6</accession>
<evidence type="ECO:0000313" key="4">
    <source>
        <dbReference type="EMBL" id="CAF3974304.1"/>
    </source>
</evidence>
<evidence type="ECO:0000313" key="5">
    <source>
        <dbReference type="Proteomes" id="UP000663845"/>
    </source>
</evidence>
<evidence type="ECO:0000259" key="2">
    <source>
        <dbReference type="Pfam" id="PF04970"/>
    </source>
</evidence>
<keyword evidence="1" id="KW-0812">Transmembrane</keyword>
<dbReference type="Gene3D" id="3.90.1720.10">
    <property type="entry name" value="endopeptidase domain like (from Nostoc punctiforme)"/>
    <property type="match status" value="1"/>
</dbReference>
<dbReference type="EMBL" id="CAJNOG010000195">
    <property type="protein sequence ID" value="CAF1063511.1"/>
    <property type="molecule type" value="Genomic_DNA"/>
</dbReference>
<name>A0A814LBB6_9BILA</name>
<keyword evidence="1" id="KW-1133">Transmembrane helix</keyword>
<dbReference type="Pfam" id="PF04970">
    <property type="entry name" value="LRAT"/>
    <property type="match status" value="1"/>
</dbReference>
<keyword evidence="1" id="KW-0472">Membrane</keyword>
<gene>
    <name evidence="3" type="ORF">JYZ213_LOCUS19352</name>
    <name evidence="4" type="ORF">OXD698_LOCUS28009</name>
</gene>
<protein>
    <recommendedName>
        <fullName evidence="2">LRAT domain-containing protein</fullName>
    </recommendedName>
</protein>
<feature type="transmembrane region" description="Helical" evidence="1">
    <location>
        <begin position="281"/>
        <end position="302"/>
    </location>
</feature>
<dbReference type="InterPro" id="IPR007053">
    <property type="entry name" value="LRAT_dom"/>
</dbReference>
<comment type="caution">
    <text evidence="3">The sequence shown here is derived from an EMBL/GenBank/DDBJ whole genome shotgun (WGS) entry which is preliminary data.</text>
</comment>
<dbReference type="Proteomes" id="UP000663844">
    <property type="component" value="Unassembled WGS sequence"/>
</dbReference>
<dbReference type="PANTHER" id="PTHR46137:SF1">
    <property type="entry name" value="LRAT DOMAIN-CONTAINING PROTEIN"/>
    <property type="match status" value="1"/>
</dbReference>
<sequence>MGIWSHYIDSSDVQRGDHVYALRGVGTYQHHGIIISGADANDLKPKPEIIKTFMVIEQNLDGLRVVTLEKFTYEDSEFIKGNRSLRRAQYDENPFAYGIKRRGSCYLQKALPAELIILNAISIYNDADQKEKWSSYSLISRNCEHFAFKCCVEINMASEQVLGMHDLLSNMLSSVSKTIASALWGHTKSFLTNVIYIGEKAVPSSITNLTITSLDELVKASLNGNAITAGIALLVEVVILTIRWVIYLCVRKNNEKREKYFANGWAINTEKFVKCLIQAGIANGVSFGMSIAGGAVGVFIPLPGATVGFSILFGFIGYVIARWGAGALIETLQQMINEKNE</sequence>
<organism evidence="3 5">
    <name type="scientific">Adineta steineri</name>
    <dbReference type="NCBI Taxonomy" id="433720"/>
    <lineage>
        <taxon>Eukaryota</taxon>
        <taxon>Metazoa</taxon>
        <taxon>Spiralia</taxon>
        <taxon>Gnathifera</taxon>
        <taxon>Rotifera</taxon>
        <taxon>Eurotatoria</taxon>
        <taxon>Bdelloidea</taxon>
        <taxon>Adinetida</taxon>
        <taxon>Adinetidae</taxon>
        <taxon>Adineta</taxon>
    </lineage>
</organism>
<reference evidence="3" key="1">
    <citation type="submission" date="2021-02" db="EMBL/GenBank/DDBJ databases">
        <authorList>
            <person name="Nowell W R."/>
        </authorList>
    </citation>
    <scope>NUCLEOTIDE SEQUENCE</scope>
</reference>
<evidence type="ECO:0000313" key="3">
    <source>
        <dbReference type="EMBL" id="CAF1063511.1"/>
    </source>
</evidence>
<feature type="transmembrane region" description="Helical" evidence="1">
    <location>
        <begin position="226"/>
        <end position="250"/>
    </location>
</feature>
<dbReference type="AlphaFoldDB" id="A0A814LBB6"/>
<evidence type="ECO:0000256" key="1">
    <source>
        <dbReference type="SAM" id="Phobius"/>
    </source>
</evidence>
<feature type="transmembrane region" description="Helical" evidence="1">
    <location>
        <begin position="308"/>
        <end position="329"/>
    </location>
</feature>
<proteinExistence type="predicted"/>
<dbReference type="EMBL" id="CAJOAZ010002965">
    <property type="protein sequence ID" value="CAF3974304.1"/>
    <property type="molecule type" value="Genomic_DNA"/>
</dbReference>
<dbReference type="PANTHER" id="PTHR46137">
    <property type="entry name" value="OS05G0310600 PROTEIN"/>
    <property type="match status" value="1"/>
</dbReference>
<feature type="domain" description="LRAT" evidence="2">
    <location>
        <begin position="12"/>
        <end position="152"/>
    </location>
</feature>
<dbReference type="Proteomes" id="UP000663845">
    <property type="component" value="Unassembled WGS sequence"/>
</dbReference>